<protein>
    <recommendedName>
        <fullName evidence="1">NYN domain-containing protein</fullName>
    </recommendedName>
</protein>
<proteinExistence type="predicted"/>
<feature type="domain" description="NYN" evidence="1">
    <location>
        <begin position="33"/>
        <end position="156"/>
    </location>
</feature>
<dbReference type="Gene3D" id="3.40.50.1010">
    <property type="entry name" value="5'-nuclease"/>
    <property type="match status" value="1"/>
</dbReference>
<dbReference type="VEuPathDB" id="FungiDB:PYU1_G006645"/>
<evidence type="ECO:0000313" key="2">
    <source>
        <dbReference type="EnsemblProtists" id="PYU1_T006657"/>
    </source>
</evidence>
<keyword evidence="3" id="KW-1185">Reference proteome</keyword>
<dbReference type="EnsemblProtists" id="PYU1_T006657">
    <property type="protein sequence ID" value="PYU1_T006657"/>
    <property type="gene ID" value="PYU1_G006645"/>
</dbReference>
<dbReference type="eggNOG" id="ENOG502QUA6">
    <property type="taxonomic scope" value="Eukaryota"/>
</dbReference>
<reference evidence="3" key="1">
    <citation type="journal article" date="2010" name="Genome Biol.">
        <title>Genome sequence of the necrotrophic plant pathogen Pythium ultimum reveals original pathogenicity mechanisms and effector repertoire.</title>
        <authorList>
            <person name="Levesque C.A."/>
            <person name="Brouwer H."/>
            <person name="Cano L."/>
            <person name="Hamilton J.P."/>
            <person name="Holt C."/>
            <person name="Huitema E."/>
            <person name="Raffaele S."/>
            <person name="Robideau G.P."/>
            <person name="Thines M."/>
            <person name="Win J."/>
            <person name="Zerillo M.M."/>
            <person name="Beakes G.W."/>
            <person name="Boore J.L."/>
            <person name="Busam D."/>
            <person name="Dumas B."/>
            <person name="Ferriera S."/>
            <person name="Fuerstenberg S.I."/>
            <person name="Gachon C.M."/>
            <person name="Gaulin E."/>
            <person name="Govers F."/>
            <person name="Grenville-Briggs L."/>
            <person name="Horner N."/>
            <person name="Hostetler J."/>
            <person name="Jiang R.H."/>
            <person name="Johnson J."/>
            <person name="Krajaejun T."/>
            <person name="Lin H."/>
            <person name="Meijer H.J."/>
            <person name="Moore B."/>
            <person name="Morris P."/>
            <person name="Phuntmart V."/>
            <person name="Puiu D."/>
            <person name="Shetty J."/>
            <person name="Stajich J.E."/>
            <person name="Tripathy S."/>
            <person name="Wawra S."/>
            <person name="van West P."/>
            <person name="Whitty B.R."/>
            <person name="Coutinho P.M."/>
            <person name="Henrissat B."/>
            <person name="Martin F."/>
            <person name="Thomas P.D."/>
            <person name="Tyler B.M."/>
            <person name="De Vries R.P."/>
            <person name="Kamoun S."/>
            <person name="Yandell M."/>
            <person name="Tisserat N."/>
            <person name="Buell C.R."/>
        </authorList>
    </citation>
    <scope>NUCLEOTIDE SEQUENCE</scope>
    <source>
        <strain evidence="3">DAOM:BR144</strain>
    </source>
</reference>
<dbReference type="InterPro" id="IPR024768">
    <property type="entry name" value="Marf1"/>
</dbReference>
<dbReference type="GO" id="GO:0010468">
    <property type="term" value="P:regulation of gene expression"/>
    <property type="evidence" value="ECO:0007669"/>
    <property type="project" value="InterPro"/>
</dbReference>
<dbReference type="GO" id="GO:0005777">
    <property type="term" value="C:peroxisome"/>
    <property type="evidence" value="ECO:0007669"/>
    <property type="project" value="InterPro"/>
</dbReference>
<name>K3WNW5_GLOUD</name>
<dbReference type="GO" id="GO:0004540">
    <property type="term" value="F:RNA nuclease activity"/>
    <property type="evidence" value="ECO:0007669"/>
    <property type="project" value="InterPro"/>
</dbReference>
<dbReference type="CDD" id="cd10910">
    <property type="entry name" value="PIN_limkain_b1_N_like"/>
    <property type="match status" value="1"/>
</dbReference>
<dbReference type="GO" id="GO:1905762">
    <property type="term" value="F:CCR4-NOT complex binding"/>
    <property type="evidence" value="ECO:0007669"/>
    <property type="project" value="TreeGrafter"/>
</dbReference>
<reference evidence="2" key="3">
    <citation type="submission" date="2015-02" db="UniProtKB">
        <authorList>
            <consortium name="EnsemblProtists"/>
        </authorList>
    </citation>
    <scope>IDENTIFICATION</scope>
    <source>
        <strain evidence="2">DAOM BR144</strain>
    </source>
</reference>
<evidence type="ECO:0000313" key="3">
    <source>
        <dbReference type="Proteomes" id="UP000019132"/>
    </source>
</evidence>
<dbReference type="InterPro" id="IPR021139">
    <property type="entry name" value="NYN"/>
</dbReference>
<dbReference type="STRING" id="431595.K3WNW5"/>
<dbReference type="InParanoid" id="K3WNW5"/>
<dbReference type="AlphaFoldDB" id="K3WNW5"/>
<dbReference type="PANTHER" id="PTHR14379">
    <property type="entry name" value="LIMKAIN B LKAP"/>
    <property type="match status" value="1"/>
</dbReference>
<dbReference type="EMBL" id="GL376635">
    <property type="status" value="NOT_ANNOTATED_CDS"/>
    <property type="molecule type" value="Genomic_DNA"/>
</dbReference>
<organism evidence="2 3">
    <name type="scientific">Globisporangium ultimum (strain ATCC 200006 / CBS 805.95 / DAOM BR144)</name>
    <name type="common">Pythium ultimum</name>
    <dbReference type="NCBI Taxonomy" id="431595"/>
    <lineage>
        <taxon>Eukaryota</taxon>
        <taxon>Sar</taxon>
        <taxon>Stramenopiles</taxon>
        <taxon>Oomycota</taxon>
        <taxon>Peronosporomycetes</taxon>
        <taxon>Pythiales</taxon>
        <taxon>Pythiaceae</taxon>
        <taxon>Globisporangium</taxon>
    </lineage>
</organism>
<dbReference type="Pfam" id="PF01936">
    <property type="entry name" value="NYN"/>
    <property type="match status" value="1"/>
</dbReference>
<dbReference type="HOGENOM" id="CLU_978189_0_0_1"/>
<evidence type="ECO:0000259" key="1">
    <source>
        <dbReference type="Pfam" id="PF01936"/>
    </source>
</evidence>
<dbReference type="Proteomes" id="UP000019132">
    <property type="component" value="Unassembled WGS sequence"/>
</dbReference>
<dbReference type="PANTHER" id="PTHR14379:SF3">
    <property type="entry name" value="MEIOSIS REGULATOR AND MRNA STABILITY FACTOR 1"/>
    <property type="match status" value="1"/>
</dbReference>
<sequence>MASVITDNPTDTLALDDGGQVKHDRISQQSVHMAIFWDIENCTVPSGMTGHVVVQHIRDALHEYGSTICFKAYFDFETGLVTSTLRSQLQGGGVSLTDAPHNRHKEAADKMLLVDMLTFAIDNPVPATIVLISGDSDFGYALSVLANRNYTVILITQHTGLPTQANILLDWKSDVLHVHDIVQPAHSTASKSTVQQPALNGFEVLVAVLKNLWTTDPRPLRSQVATAIVDRWPGVYQQVDGAHSFKQLTKEAATYDLVELGGEGGYSWIQLKDSVASKGIKRTCE</sequence>
<reference evidence="3" key="2">
    <citation type="submission" date="2010-04" db="EMBL/GenBank/DDBJ databases">
        <authorList>
            <person name="Buell R."/>
            <person name="Hamilton J."/>
            <person name="Hostetler J."/>
        </authorList>
    </citation>
    <scope>NUCLEOTIDE SEQUENCE [LARGE SCALE GENOMIC DNA]</scope>
    <source>
        <strain evidence="3">DAOM:BR144</strain>
    </source>
</reference>
<accession>K3WNW5</accession>